<evidence type="ECO:0000313" key="1">
    <source>
        <dbReference type="EMBL" id="KMO86963.1"/>
    </source>
</evidence>
<dbReference type="Proteomes" id="UP000036503">
    <property type="component" value="Unassembled WGS sequence"/>
</dbReference>
<proteinExistence type="predicted"/>
<accession>A0A0J6WXK6</accession>
<sequence>MEIRYCTVKTYPWNALFRIRCEDSAAAGGLWADTEKLAGKYIDSLNWLLHVFIVFHYIFNEVIFDVEYL</sequence>
<dbReference type="AlphaFoldDB" id="A0A0J6WXK6"/>
<dbReference type="RefSeq" id="WP_048513816.1">
    <property type="nucleotide sequence ID" value="NZ_FUXD01000007.1"/>
</dbReference>
<gene>
    <name evidence="1" type="ORF">AB840_05450</name>
</gene>
<keyword evidence="2" id="KW-1185">Reference proteome</keyword>
<organism evidence="1 2">
    <name type="scientific">Megasphaera cerevisiae DSM 20462</name>
    <dbReference type="NCBI Taxonomy" id="1122219"/>
    <lineage>
        <taxon>Bacteria</taxon>
        <taxon>Bacillati</taxon>
        <taxon>Bacillota</taxon>
        <taxon>Negativicutes</taxon>
        <taxon>Veillonellales</taxon>
        <taxon>Veillonellaceae</taxon>
        <taxon>Megasphaera</taxon>
    </lineage>
</organism>
<evidence type="ECO:0000313" key="2">
    <source>
        <dbReference type="Proteomes" id="UP000036503"/>
    </source>
</evidence>
<dbReference type="PATRIC" id="fig|1122219.3.peg.467"/>
<comment type="caution">
    <text evidence="1">The sequence shown here is derived from an EMBL/GenBank/DDBJ whole genome shotgun (WGS) entry which is preliminary data.</text>
</comment>
<reference evidence="1 2" key="1">
    <citation type="submission" date="2015-06" db="EMBL/GenBank/DDBJ databases">
        <title>Draft genome sequence of beer spoilage bacterium Megasphaera cerevisiae type strain 20462.</title>
        <authorList>
            <person name="Kutumbaka K."/>
            <person name="Pasmowitz J."/>
            <person name="Mategko J."/>
            <person name="Reyes D."/>
            <person name="Friedrich A."/>
            <person name="Han S."/>
            <person name="Martens-Habbena W."/>
            <person name="Neal-McKinney J."/>
            <person name="Janagama H.K."/>
            <person name="Nadala C."/>
            <person name="Samadpour M."/>
        </authorList>
    </citation>
    <scope>NUCLEOTIDE SEQUENCE [LARGE SCALE GENOMIC DNA]</scope>
    <source>
        <strain evidence="1 2">DSM 20462</strain>
    </source>
</reference>
<name>A0A0J6WXK6_9FIRM</name>
<dbReference type="STRING" id="39029.BSR42_03775"/>
<dbReference type="InParanoid" id="A0A0J6WXK6"/>
<dbReference type="EMBL" id="LEKT01000012">
    <property type="protein sequence ID" value="KMO86963.1"/>
    <property type="molecule type" value="Genomic_DNA"/>
</dbReference>
<protein>
    <submittedName>
        <fullName evidence="1">Uncharacterized protein</fullName>
    </submittedName>
</protein>